<organism evidence="1 2">
    <name type="scientific">Effrenium voratum</name>
    <dbReference type="NCBI Taxonomy" id="2562239"/>
    <lineage>
        <taxon>Eukaryota</taxon>
        <taxon>Sar</taxon>
        <taxon>Alveolata</taxon>
        <taxon>Dinophyceae</taxon>
        <taxon>Suessiales</taxon>
        <taxon>Symbiodiniaceae</taxon>
        <taxon>Effrenium</taxon>
    </lineage>
</organism>
<reference evidence="1" key="1">
    <citation type="submission" date="2023-08" db="EMBL/GenBank/DDBJ databases">
        <authorList>
            <person name="Chen Y."/>
            <person name="Shah S."/>
            <person name="Dougan E. K."/>
            <person name="Thang M."/>
            <person name="Chan C."/>
        </authorList>
    </citation>
    <scope>NUCLEOTIDE SEQUENCE</scope>
</reference>
<evidence type="ECO:0000313" key="2">
    <source>
        <dbReference type="Proteomes" id="UP001178507"/>
    </source>
</evidence>
<gene>
    <name evidence="1" type="ORF">EVOR1521_LOCUS8874</name>
</gene>
<keyword evidence="2" id="KW-1185">Reference proteome</keyword>
<dbReference type="AlphaFoldDB" id="A0AA36I5H6"/>
<name>A0AA36I5H6_9DINO</name>
<evidence type="ECO:0000313" key="1">
    <source>
        <dbReference type="EMBL" id="CAJ1381082.1"/>
    </source>
</evidence>
<sequence>MDNRDPFKDLTFDGRPAGYRDFRRKVILGVAGLEDKVQHLAGPRLLQRLSGEAWRATEHLSISQIREDGGWLKVLEALDAHYKFLPETELHEAIDEFLFLLKRRANEGRQQWYRTPEMLLAILVQLHPPAKLWSEDWVHSWSSLDSTPG</sequence>
<comment type="caution">
    <text evidence="1">The sequence shown here is derived from an EMBL/GenBank/DDBJ whole genome shotgun (WGS) entry which is preliminary data.</text>
</comment>
<proteinExistence type="predicted"/>
<dbReference type="Proteomes" id="UP001178507">
    <property type="component" value="Unassembled WGS sequence"/>
</dbReference>
<dbReference type="EMBL" id="CAUJNA010000779">
    <property type="protein sequence ID" value="CAJ1381082.1"/>
    <property type="molecule type" value="Genomic_DNA"/>
</dbReference>
<accession>A0AA36I5H6</accession>
<protein>
    <submittedName>
        <fullName evidence="1">Uncharacterized protein</fullName>
    </submittedName>
</protein>